<keyword evidence="2 8" id="KW-0479">Metal-binding</keyword>
<dbReference type="OrthoDB" id="72957at2157"/>
<dbReference type="GO" id="GO:0006355">
    <property type="term" value="P:regulation of DNA-templated transcription"/>
    <property type="evidence" value="ECO:0007669"/>
    <property type="project" value="InterPro"/>
</dbReference>
<evidence type="ECO:0000256" key="9">
    <source>
        <dbReference type="PROSITE-ProRule" id="PRU00472"/>
    </source>
</evidence>
<dbReference type="AlphaFoldDB" id="A0A4S3TNY8"/>
<evidence type="ECO:0000256" key="5">
    <source>
        <dbReference type="ARBA" id="ARBA00023015"/>
    </source>
</evidence>
<evidence type="ECO:0000256" key="7">
    <source>
        <dbReference type="PIRNR" id="PIRNR005586"/>
    </source>
</evidence>
<dbReference type="Proteomes" id="UP000318864">
    <property type="component" value="Unassembled WGS sequence"/>
</dbReference>
<evidence type="ECO:0000256" key="1">
    <source>
        <dbReference type="ARBA" id="ARBA00018272"/>
    </source>
</evidence>
<dbReference type="NCBIfam" id="TIGR01384">
    <property type="entry name" value="TFS_arch"/>
    <property type="match status" value="1"/>
</dbReference>
<evidence type="ECO:0000313" key="12">
    <source>
        <dbReference type="EMBL" id="THE65916.1"/>
    </source>
</evidence>
<evidence type="ECO:0000259" key="11">
    <source>
        <dbReference type="PROSITE" id="PS51133"/>
    </source>
</evidence>
<sequence>MQFCDECGSMMKADGEQMECTNADCGAATDRDRDLEDAFVTTEAQTDDDVIESSEDANFEGKPTSTDVVCDECGNQEAWYTLKQTASADEPPTRFFKCTECGSRWREYN</sequence>
<dbReference type="EMBL" id="RBZW01000014">
    <property type="protein sequence ID" value="THE65916.1"/>
    <property type="molecule type" value="Genomic_DNA"/>
</dbReference>
<dbReference type="InterPro" id="IPR006288">
    <property type="entry name" value="TFS"/>
</dbReference>
<feature type="binding site" evidence="8">
    <location>
        <position position="101"/>
    </location>
    <ligand>
        <name>Zn(2+)</name>
        <dbReference type="ChEBI" id="CHEBI:29105"/>
        <label>2</label>
    </ligand>
</feature>
<dbReference type="GO" id="GO:0003676">
    <property type="term" value="F:nucleic acid binding"/>
    <property type="evidence" value="ECO:0007669"/>
    <property type="project" value="InterPro"/>
</dbReference>
<dbReference type="PANTHER" id="PTHR11239:SF12">
    <property type="entry name" value="DNA-DIRECTED RNA POLYMERASE III SUBUNIT RPC10"/>
    <property type="match status" value="1"/>
</dbReference>
<dbReference type="GO" id="GO:0006351">
    <property type="term" value="P:DNA-templated transcription"/>
    <property type="evidence" value="ECO:0007669"/>
    <property type="project" value="InterPro"/>
</dbReference>
<dbReference type="Gene3D" id="2.20.25.10">
    <property type="match status" value="1"/>
</dbReference>
<dbReference type="RefSeq" id="WP_141463648.1">
    <property type="nucleotide sequence ID" value="NZ_RBZW01000014.1"/>
</dbReference>
<dbReference type="SUPFAM" id="SSF57783">
    <property type="entry name" value="Zinc beta-ribbon"/>
    <property type="match status" value="1"/>
</dbReference>
<accession>A0A4S3TNY8</accession>
<evidence type="ECO:0000256" key="4">
    <source>
        <dbReference type="ARBA" id="ARBA00022833"/>
    </source>
</evidence>
<dbReference type="GO" id="GO:0003899">
    <property type="term" value="F:DNA-directed RNA polymerase activity"/>
    <property type="evidence" value="ECO:0007669"/>
    <property type="project" value="InterPro"/>
</dbReference>
<evidence type="ECO:0000256" key="8">
    <source>
        <dbReference type="PIRSR" id="PIRSR005586-1"/>
    </source>
</evidence>
<protein>
    <recommendedName>
        <fullName evidence="1">Transcription factor S</fullName>
    </recommendedName>
    <alternativeName>
        <fullName evidence="6">Transcription elongation factor IIS/RNA polymerase subunit homolog</fullName>
    </alternativeName>
</protein>
<comment type="caution">
    <text evidence="12">The sequence shown here is derived from an EMBL/GenBank/DDBJ whole genome shotgun (WGS) entry which is preliminary data.</text>
</comment>
<evidence type="ECO:0000256" key="6">
    <source>
        <dbReference type="ARBA" id="ARBA00032962"/>
    </source>
</evidence>
<keyword evidence="4 8" id="KW-0862">Zinc</keyword>
<dbReference type="SMART" id="SM00661">
    <property type="entry name" value="RPOL9"/>
    <property type="match status" value="1"/>
</dbReference>
<evidence type="ECO:0000256" key="10">
    <source>
        <dbReference type="RuleBase" id="RU003474"/>
    </source>
</evidence>
<dbReference type="Pfam" id="PF01096">
    <property type="entry name" value="Zn_ribbon_TFIIS"/>
    <property type="match status" value="1"/>
</dbReference>
<reference evidence="12 13" key="1">
    <citation type="submission" date="2018-10" db="EMBL/GenBank/DDBJ databases">
        <title>Natronolimnobius sp. XQ-INN 246 isolated from Inner Mongolia Autonomous Region of China.</title>
        <authorList>
            <person name="Xue Q."/>
        </authorList>
    </citation>
    <scope>NUCLEOTIDE SEQUENCE [LARGE SCALE GENOMIC DNA]</scope>
    <source>
        <strain evidence="12 13">XQ-INN 246</strain>
    </source>
</reference>
<proteinExistence type="inferred from homology"/>
<dbReference type="InterPro" id="IPR001222">
    <property type="entry name" value="Znf_TFIIS"/>
</dbReference>
<comment type="similarity">
    <text evidence="7 10">Belongs to the archaeal rpoM/eukaryotic RPA12/RPB9/RPC11 RNA polymerase family.</text>
</comment>
<gene>
    <name evidence="12" type="ORF">D8Y22_05175</name>
</gene>
<dbReference type="InterPro" id="IPR012164">
    <property type="entry name" value="Rpa12/Rpb9/Rpc10/TFS"/>
</dbReference>
<feature type="binding site" evidence="8">
    <location>
        <position position="4"/>
    </location>
    <ligand>
        <name>Zn(2+)</name>
        <dbReference type="ChEBI" id="CHEBI:29105"/>
        <label>1</label>
    </ligand>
</feature>
<dbReference type="GO" id="GO:0008270">
    <property type="term" value="F:zinc ion binding"/>
    <property type="evidence" value="ECO:0007669"/>
    <property type="project" value="UniProtKB-KW"/>
</dbReference>
<dbReference type="SMART" id="SM00440">
    <property type="entry name" value="ZnF_C2C2"/>
    <property type="match status" value="1"/>
</dbReference>
<dbReference type="PROSITE" id="PS51133">
    <property type="entry name" value="ZF_TFIIS_2"/>
    <property type="match status" value="1"/>
</dbReference>
<evidence type="ECO:0000313" key="13">
    <source>
        <dbReference type="Proteomes" id="UP000318864"/>
    </source>
</evidence>
<keyword evidence="3 9" id="KW-0863">Zinc-finger</keyword>
<feature type="binding site" evidence="8">
    <location>
        <position position="25"/>
    </location>
    <ligand>
        <name>Zn(2+)</name>
        <dbReference type="ChEBI" id="CHEBI:29105"/>
        <label>1</label>
    </ligand>
</feature>
<feature type="binding site" evidence="8">
    <location>
        <position position="70"/>
    </location>
    <ligand>
        <name>Zn(2+)</name>
        <dbReference type="ChEBI" id="CHEBI:29105"/>
        <label>2</label>
    </ligand>
</feature>
<feature type="binding site" evidence="8">
    <location>
        <position position="73"/>
    </location>
    <ligand>
        <name>Zn(2+)</name>
        <dbReference type="ChEBI" id="CHEBI:29105"/>
        <label>2</label>
    </ligand>
</feature>
<evidence type="ECO:0000256" key="3">
    <source>
        <dbReference type="ARBA" id="ARBA00022771"/>
    </source>
</evidence>
<feature type="binding site" evidence="8">
    <location>
        <position position="98"/>
    </location>
    <ligand>
        <name>Zn(2+)</name>
        <dbReference type="ChEBI" id="CHEBI:29105"/>
        <label>2</label>
    </ligand>
</feature>
<dbReference type="PANTHER" id="PTHR11239">
    <property type="entry name" value="DNA-DIRECTED RNA POLYMERASE"/>
    <property type="match status" value="1"/>
</dbReference>
<evidence type="ECO:0000256" key="2">
    <source>
        <dbReference type="ARBA" id="ARBA00022723"/>
    </source>
</evidence>
<keyword evidence="7 10" id="KW-0804">Transcription</keyword>
<dbReference type="InterPro" id="IPR001529">
    <property type="entry name" value="Zn_ribbon_RPB9"/>
</dbReference>
<name>A0A4S3TNY8_9EURY</name>
<keyword evidence="13" id="KW-1185">Reference proteome</keyword>
<dbReference type="PIRSF" id="PIRSF005586">
    <property type="entry name" value="RNApol_RpoM"/>
    <property type="match status" value="1"/>
</dbReference>
<feature type="domain" description="TFIIS-type" evidence="11">
    <location>
        <begin position="66"/>
        <end position="106"/>
    </location>
</feature>
<keyword evidence="5" id="KW-0805">Transcription regulation</keyword>
<feature type="binding site" evidence="8">
    <location>
        <position position="7"/>
    </location>
    <ligand>
        <name>Zn(2+)</name>
        <dbReference type="ChEBI" id="CHEBI:29105"/>
        <label>1</label>
    </ligand>
</feature>
<organism evidence="12 13">
    <name type="scientific">Salinadaptatus halalkaliphilus</name>
    <dbReference type="NCBI Taxonomy" id="2419781"/>
    <lineage>
        <taxon>Archaea</taxon>
        <taxon>Methanobacteriati</taxon>
        <taxon>Methanobacteriota</taxon>
        <taxon>Stenosarchaea group</taxon>
        <taxon>Halobacteria</taxon>
        <taxon>Halobacteriales</taxon>
        <taxon>Natrialbaceae</taxon>
        <taxon>Salinadaptatus</taxon>
    </lineage>
</organism>